<protein>
    <submittedName>
        <fullName evidence="2">Heme oxygenase</fullName>
    </submittedName>
</protein>
<dbReference type="CDD" id="cd19166">
    <property type="entry name" value="HemeO-bac"/>
    <property type="match status" value="1"/>
</dbReference>
<dbReference type="EMBL" id="SOQX01000003">
    <property type="protein sequence ID" value="TDY01566.1"/>
    <property type="molecule type" value="Genomic_DNA"/>
</dbReference>
<dbReference type="GO" id="GO:0006788">
    <property type="term" value="P:heme oxidation"/>
    <property type="evidence" value="ECO:0007669"/>
    <property type="project" value="InterPro"/>
</dbReference>
<reference evidence="2 3" key="1">
    <citation type="submission" date="2019-03" db="EMBL/GenBank/DDBJ databases">
        <title>Genomic Encyclopedia of Type Strains, Phase IV (KMG-IV): sequencing the most valuable type-strain genomes for metagenomic binning, comparative biology and taxonomic classification.</title>
        <authorList>
            <person name="Goeker M."/>
        </authorList>
    </citation>
    <scope>NUCLEOTIDE SEQUENCE [LARGE SCALE GENOMIC DNA]</scope>
    <source>
        <strain evidence="2 3">DSM 16326</strain>
    </source>
</reference>
<evidence type="ECO:0000256" key="1">
    <source>
        <dbReference type="SAM" id="MobiDB-lite"/>
    </source>
</evidence>
<dbReference type="SUPFAM" id="SSF48613">
    <property type="entry name" value="Heme oxygenase-like"/>
    <property type="match status" value="1"/>
</dbReference>
<name>A0A4R8ILA6_9GAMM</name>
<dbReference type="AlphaFoldDB" id="A0A4R8ILA6"/>
<comment type="caution">
    <text evidence="2">The sequence shown here is derived from an EMBL/GenBank/DDBJ whole genome shotgun (WGS) entry which is preliminary data.</text>
</comment>
<dbReference type="Proteomes" id="UP000294914">
    <property type="component" value="Unassembled WGS sequence"/>
</dbReference>
<organism evidence="2 3">
    <name type="scientific">Thiohalophilus thiocyanatoxydans</name>
    <dbReference type="NCBI Taxonomy" id="381308"/>
    <lineage>
        <taxon>Bacteria</taxon>
        <taxon>Pseudomonadati</taxon>
        <taxon>Pseudomonadota</taxon>
        <taxon>Gammaproteobacteria</taxon>
        <taxon>Thiohalomonadales</taxon>
        <taxon>Thiohalophilaceae</taxon>
        <taxon>Thiohalophilus</taxon>
    </lineage>
</organism>
<evidence type="ECO:0000313" key="3">
    <source>
        <dbReference type="Proteomes" id="UP000294914"/>
    </source>
</evidence>
<dbReference type="InterPro" id="IPR016084">
    <property type="entry name" value="Haem_Oase-like_multi-hlx"/>
</dbReference>
<dbReference type="GO" id="GO:0004392">
    <property type="term" value="F:heme oxygenase (decyclizing) activity"/>
    <property type="evidence" value="ECO:0007669"/>
    <property type="project" value="InterPro"/>
</dbReference>
<dbReference type="InterPro" id="IPR016053">
    <property type="entry name" value="Haem_Oase-like"/>
</dbReference>
<feature type="region of interest" description="Disordered" evidence="1">
    <location>
        <begin position="1"/>
        <end position="20"/>
    </location>
</feature>
<evidence type="ECO:0000313" key="2">
    <source>
        <dbReference type="EMBL" id="TDY01566.1"/>
    </source>
</evidence>
<accession>A0A4R8ILA6</accession>
<dbReference type="Gene3D" id="1.20.910.10">
    <property type="entry name" value="Heme oxygenase-like"/>
    <property type="match status" value="1"/>
</dbReference>
<gene>
    <name evidence="2" type="ORF">EDC23_1455</name>
</gene>
<proteinExistence type="predicted"/>
<dbReference type="Pfam" id="PF01126">
    <property type="entry name" value="Heme_oxygenase"/>
    <property type="match status" value="1"/>
</dbReference>
<sequence>MGYNTRRNSSSAGNATQPAASGLISQLRTATKPVHQSLEQHPILQPLLSPVLTREDYRRVLIAFADFYRILEPPLLDELIRVTDQQNTTYHYRPRWPLLQDDLRDLGTMIDTLPSVTPALPSMENTGALLGVLYVLEGATQGGRIIAPHLARTLGLDADCGVRYFRVYQQDTWQQFKALLTCYDGLLDDKAVTHSAVQIFNMLYQHLDHYLPSDRTDP</sequence>
<keyword evidence="3" id="KW-1185">Reference proteome</keyword>